<gene>
    <name evidence="1" type="ORF">OG814_14060</name>
</gene>
<name>A0ABZ1LMY4_9ACTN</name>
<evidence type="ECO:0000313" key="1">
    <source>
        <dbReference type="EMBL" id="WTR75410.1"/>
    </source>
</evidence>
<accession>A0ABZ1LMY4</accession>
<dbReference type="RefSeq" id="WP_327166589.1">
    <property type="nucleotide sequence ID" value="NZ_CP108062.1"/>
</dbReference>
<protein>
    <submittedName>
        <fullName evidence="1">Uncharacterized protein</fullName>
    </submittedName>
</protein>
<organism evidence="1 2">
    <name type="scientific">Streptomyces zaomyceticus</name>
    <dbReference type="NCBI Taxonomy" id="68286"/>
    <lineage>
        <taxon>Bacteria</taxon>
        <taxon>Bacillati</taxon>
        <taxon>Actinomycetota</taxon>
        <taxon>Actinomycetes</taxon>
        <taxon>Kitasatosporales</taxon>
        <taxon>Streptomycetaceae</taxon>
        <taxon>Streptomyces</taxon>
    </lineage>
</organism>
<keyword evidence="2" id="KW-1185">Reference proteome</keyword>
<evidence type="ECO:0000313" key="2">
    <source>
        <dbReference type="Proteomes" id="UP001622594"/>
    </source>
</evidence>
<reference evidence="1 2" key="1">
    <citation type="submission" date="2022-10" db="EMBL/GenBank/DDBJ databases">
        <title>The complete genomes of actinobacterial strains from the NBC collection.</title>
        <authorList>
            <person name="Joergensen T.S."/>
            <person name="Alvarez Arevalo M."/>
            <person name="Sterndorff E.B."/>
            <person name="Faurdal D."/>
            <person name="Vuksanovic O."/>
            <person name="Mourched A.-S."/>
            <person name="Charusanti P."/>
            <person name="Shaw S."/>
            <person name="Blin K."/>
            <person name="Weber T."/>
        </authorList>
    </citation>
    <scope>NUCLEOTIDE SEQUENCE [LARGE SCALE GENOMIC DNA]</scope>
    <source>
        <strain evidence="1 2">NBC_00123</strain>
    </source>
</reference>
<dbReference type="Proteomes" id="UP001622594">
    <property type="component" value="Chromosome"/>
</dbReference>
<proteinExistence type="predicted"/>
<sequence>MIQTSTASFVSRAGSVSTVKMTDRSVASTCSLGLSASAFIGTGLPVSGLAGLGMRPAVELRNERPTKALEAGAAVEAPAYDFAATGAGTQQQTTTHHHKMWAFRGLEPWSDPV</sequence>
<dbReference type="EMBL" id="CP108188">
    <property type="protein sequence ID" value="WTR75410.1"/>
    <property type="molecule type" value="Genomic_DNA"/>
</dbReference>